<feature type="binding site" evidence="15">
    <location>
        <position position="282"/>
    </location>
    <ligand>
        <name>NAD(+)</name>
        <dbReference type="ChEBI" id="CHEBI:57540"/>
    </ligand>
</feature>
<evidence type="ECO:0000256" key="10">
    <source>
        <dbReference type="ARBA" id="ARBA00023027"/>
    </source>
</evidence>
<dbReference type="SUPFAM" id="SSF47781">
    <property type="entry name" value="RuvA domain 2-like"/>
    <property type="match status" value="1"/>
</dbReference>
<dbReference type="Pfam" id="PF01653">
    <property type="entry name" value="DNA_ligase_aden"/>
    <property type="match status" value="1"/>
</dbReference>
<dbReference type="GO" id="GO:0003911">
    <property type="term" value="F:DNA ligase (NAD+) activity"/>
    <property type="evidence" value="ECO:0007669"/>
    <property type="project" value="UniProtKB-UniRule"/>
</dbReference>
<dbReference type="PROSITE" id="PS01056">
    <property type="entry name" value="DNA_LIGASE_N2"/>
    <property type="match status" value="1"/>
</dbReference>
<dbReference type="RefSeq" id="WP_070371557.1">
    <property type="nucleotide sequence ID" value="NZ_LKEU01000033.1"/>
</dbReference>
<dbReference type="GO" id="GO:0046872">
    <property type="term" value="F:metal ion binding"/>
    <property type="evidence" value="ECO:0007669"/>
    <property type="project" value="UniProtKB-KW"/>
</dbReference>
<keyword evidence="7 15" id="KW-0227">DNA damage</keyword>
<comment type="catalytic activity">
    <reaction evidence="13 15">
        <text>NAD(+) + (deoxyribonucleotide)n-3'-hydroxyl + 5'-phospho-(deoxyribonucleotide)m = (deoxyribonucleotide)n+m + AMP + beta-nicotinamide D-nucleotide.</text>
        <dbReference type="EC" id="6.5.1.2"/>
    </reaction>
</comment>
<dbReference type="InterPro" id="IPR012340">
    <property type="entry name" value="NA-bd_OB-fold"/>
</dbReference>
<dbReference type="InterPro" id="IPR013839">
    <property type="entry name" value="DNAligase_adenylation"/>
</dbReference>
<dbReference type="Pfam" id="PF00533">
    <property type="entry name" value="BRCT"/>
    <property type="match status" value="1"/>
</dbReference>
<comment type="function">
    <text evidence="1 15">DNA ligase that catalyzes the formation of phosphodiester linkages between 5'-phosphoryl and 3'-hydroxyl groups in double-stranded DNA using NAD as a coenzyme and as the energy source for the reaction. It is essential for DNA replication and repair of damaged DNA.</text>
</comment>
<dbReference type="Gene3D" id="3.30.470.30">
    <property type="entry name" value="DNA ligase/mRNA capping enzyme"/>
    <property type="match status" value="1"/>
</dbReference>
<dbReference type="InterPro" id="IPR010994">
    <property type="entry name" value="RuvA_2-like"/>
</dbReference>
<feature type="binding site" evidence="15">
    <location>
        <position position="403"/>
    </location>
    <ligand>
        <name>Zn(2+)</name>
        <dbReference type="ChEBI" id="CHEBI:29105"/>
    </ligand>
</feature>
<dbReference type="GO" id="GO:0006260">
    <property type="term" value="P:DNA replication"/>
    <property type="evidence" value="ECO:0007669"/>
    <property type="project" value="UniProtKB-KW"/>
</dbReference>
<proteinExistence type="inferred from homology"/>
<dbReference type="Gene3D" id="1.10.150.20">
    <property type="entry name" value="5' to 3' exonuclease, C-terminal subdomain"/>
    <property type="match status" value="2"/>
</dbReference>
<dbReference type="SMART" id="SM00532">
    <property type="entry name" value="LIGANc"/>
    <property type="match status" value="1"/>
</dbReference>
<dbReference type="InterPro" id="IPR003583">
    <property type="entry name" value="Hlx-hairpin-Hlx_DNA-bd_motif"/>
</dbReference>
<dbReference type="InterPro" id="IPR001357">
    <property type="entry name" value="BRCT_dom"/>
</dbReference>
<evidence type="ECO:0000256" key="11">
    <source>
        <dbReference type="ARBA" id="ARBA00023204"/>
    </source>
</evidence>
<evidence type="ECO:0000256" key="2">
    <source>
        <dbReference type="ARBA" id="ARBA00012722"/>
    </source>
</evidence>
<dbReference type="InterPro" id="IPR004150">
    <property type="entry name" value="NAD_DNA_ligase_OB"/>
</dbReference>
<accession>A0A1F2PFC6</accession>
<evidence type="ECO:0000256" key="1">
    <source>
        <dbReference type="ARBA" id="ARBA00004067"/>
    </source>
</evidence>
<dbReference type="NCBIfam" id="TIGR00575">
    <property type="entry name" value="dnlj"/>
    <property type="match status" value="1"/>
</dbReference>
<feature type="binding site" evidence="15">
    <location>
        <position position="423"/>
    </location>
    <ligand>
        <name>Zn(2+)</name>
        <dbReference type="ChEBI" id="CHEBI:29105"/>
    </ligand>
</feature>
<dbReference type="Pfam" id="PF12826">
    <property type="entry name" value="HHH_2"/>
    <property type="match status" value="1"/>
</dbReference>
<organism evidence="17 18">
    <name type="scientific">Acetobacterium wieringae</name>
    <dbReference type="NCBI Taxonomy" id="52694"/>
    <lineage>
        <taxon>Bacteria</taxon>
        <taxon>Bacillati</taxon>
        <taxon>Bacillota</taxon>
        <taxon>Clostridia</taxon>
        <taxon>Eubacteriales</taxon>
        <taxon>Eubacteriaceae</taxon>
        <taxon>Acetobacterium</taxon>
    </lineage>
</organism>
<evidence type="ECO:0000259" key="16">
    <source>
        <dbReference type="PROSITE" id="PS50172"/>
    </source>
</evidence>
<dbReference type="InterPro" id="IPR036420">
    <property type="entry name" value="BRCT_dom_sf"/>
</dbReference>
<dbReference type="SUPFAM" id="SSF50249">
    <property type="entry name" value="Nucleic acid-binding proteins"/>
    <property type="match status" value="1"/>
</dbReference>
<feature type="domain" description="BRCT" evidence="16">
    <location>
        <begin position="582"/>
        <end position="652"/>
    </location>
</feature>
<evidence type="ECO:0000256" key="15">
    <source>
        <dbReference type="HAMAP-Rule" id="MF_01588"/>
    </source>
</evidence>
<keyword evidence="11 15" id="KW-0234">DNA repair</keyword>
<feature type="binding site" evidence="15">
    <location>
        <position position="400"/>
    </location>
    <ligand>
        <name>Zn(2+)</name>
        <dbReference type="ChEBI" id="CHEBI:29105"/>
    </ligand>
</feature>
<feature type="binding site" evidence="15">
    <location>
        <begin position="32"/>
        <end position="36"/>
    </location>
    <ligand>
        <name>NAD(+)</name>
        <dbReference type="ChEBI" id="CHEBI:57540"/>
    </ligand>
</feature>
<dbReference type="SUPFAM" id="SSF56091">
    <property type="entry name" value="DNA ligase/mRNA capping enzyme, catalytic domain"/>
    <property type="match status" value="1"/>
</dbReference>
<dbReference type="FunFam" id="3.30.470.30:FF:000001">
    <property type="entry name" value="DNA ligase"/>
    <property type="match status" value="1"/>
</dbReference>
<keyword evidence="10 15" id="KW-0520">NAD</keyword>
<keyword evidence="12 15" id="KW-0464">Manganese</keyword>
<evidence type="ECO:0000256" key="4">
    <source>
        <dbReference type="ARBA" id="ARBA00022598"/>
    </source>
</evidence>
<comment type="caution">
    <text evidence="17">The sequence shown here is derived from an EMBL/GenBank/DDBJ whole genome shotgun (WGS) entry which is preliminary data.</text>
</comment>
<dbReference type="InterPro" id="IPR004149">
    <property type="entry name" value="Znf_DNAligase_C4"/>
</dbReference>
<dbReference type="PROSITE" id="PS50172">
    <property type="entry name" value="BRCT"/>
    <property type="match status" value="1"/>
</dbReference>
<name>A0A1F2PFC6_9FIRM</name>
<feature type="binding site" evidence="15">
    <location>
        <position position="418"/>
    </location>
    <ligand>
        <name>Zn(2+)</name>
        <dbReference type="ChEBI" id="CHEBI:29105"/>
    </ligand>
</feature>
<protein>
    <recommendedName>
        <fullName evidence="3 15">DNA ligase</fullName>
        <ecNumber evidence="2 15">6.5.1.2</ecNumber>
    </recommendedName>
    <alternativeName>
        <fullName evidence="15">Polydeoxyribonucleotide synthase [NAD(+)]</fullName>
    </alternativeName>
</protein>
<feature type="binding site" evidence="15">
    <location>
        <begin position="81"/>
        <end position="82"/>
    </location>
    <ligand>
        <name>NAD(+)</name>
        <dbReference type="ChEBI" id="CHEBI:57540"/>
    </ligand>
</feature>
<dbReference type="FunFam" id="1.10.150.20:FF:000007">
    <property type="entry name" value="DNA ligase"/>
    <property type="match status" value="1"/>
</dbReference>
<feature type="binding site" evidence="15">
    <location>
        <position position="167"/>
    </location>
    <ligand>
        <name>NAD(+)</name>
        <dbReference type="ChEBI" id="CHEBI:57540"/>
    </ligand>
</feature>
<dbReference type="AlphaFoldDB" id="A0A1F2PFC6"/>
<dbReference type="InterPro" id="IPR033136">
    <property type="entry name" value="DNA_ligase_CS"/>
</dbReference>
<dbReference type="CDD" id="cd00114">
    <property type="entry name" value="LIGANc"/>
    <property type="match status" value="1"/>
</dbReference>
<evidence type="ECO:0000313" key="18">
    <source>
        <dbReference type="Proteomes" id="UP000176244"/>
    </source>
</evidence>
<dbReference type="FunFam" id="1.10.287.610:FF:000002">
    <property type="entry name" value="DNA ligase"/>
    <property type="match status" value="1"/>
</dbReference>
<dbReference type="CDD" id="cd17748">
    <property type="entry name" value="BRCT_DNA_ligase_like"/>
    <property type="match status" value="1"/>
</dbReference>
<keyword evidence="8 15" id="KW-0862">Zinc</keyword>
<dbReference type="PIRSF" id="PIRSF001604">
    <property type="entry name" value="LigA"/>
    <property type="match status" value="1"/>
</dbReference>
<dbReference type="InterPro" id="IPR001679">
    <property type="entry name" value="DNA_ligase"/>
</dbReference>
<sequence length="665" mass="73644">MRMSKTRIEDLKKEIEAHNRAYYLDDTPLISDYDYDQLIKELIDLETQNPELITPDSPTQRVGGSPSEGFEKVVYSRPKLSLSNAFDAADLRDFDRRVRQTCPEATYVVEYKFDGLTVVLNYEKGLFVQGATRGDGVEGENVTTNLKTIRSVPLRLLEPITLEVRGEVFMCKADFEKLNQRRLAEAESPFANPRNAAAGSLRQLDPRLTASRPLDIFIFNLEAAAGFEPKTHQETLNYLKKLGFKTSAVKTFSDIEAIIDYCSEMEVERRELPFEIDGLVIKVDQLAYREQLGNTSKSPRWAMAYKFAPDQALTTVDAITVQVGRTGALTPVAELRPVSLAGSVIARATLHNEDNIRNKDIRIGDHVVIQKAGDVIPEVDHVVFEKRSGNEVVFQMPKRCPVCDEPTFRIDGEAVTRCLNMACPAQVFRKLVHFTSRDAMNIEGLGPGVLRLLMDEQLVSNPVDIYHLDHKRAQLVTLEKLGEKSVDNLLAGIEASKKRDLSRLIFGLGIPLVGARGAKILAEHFKTMDSLILAQADDLKAIFEIGEKMATEIVDFFQTPTNLEIISGLSAAGINMVQETDKESQTLVGKTFVLTGTLPTLDRREAKALIEANGGKVAGSVSKKTDFLLSGEKSGSKYTKAQELGIAIIDEDAFLALVTGGGFDL</sequence>
<comment type="cofactor">
    <cofactor evidence="15">
        <name>Mg(2+)</name>
        <dbReference type="ChEBI" id="CHEBI:18420"/>
    </cofactor>
    <cofactor evidence="15">
        <name>Mn(2+)</name>
        <dbReference type="ChEBI" id="CHEBI:29035"/>
    </cofactor>
</comment>
<dbReference type="Pfam" id="PF03120">
    <property type="entry name" value="OB_DNA_ligase"/>
    <property type="match status" value="1"/>
</dbReference>
<dbReference type="FunFam" id="1.10.150.20:FF:000006">
    <property type="entry name" value="DNA ligase"/>
    <property type="match status" value="1"/>
</dbReference>
<dbReference type="GO" id="GO:0005829">
    <property type="term" value="C:cytosol"/>
    <property type="evidence" value="ECO:0007669"/>
    <property type="project" value="TreeGrafter"/>
</dbReference>
<dbReference type="Gene3D" id="1.10.287.610">
    <property type="entry name" value="Helix hairpin bin"/>
    <property type="match status" value="1"/>
</dbReference>
<evidence type="ECO:0000256" key="6">
    <source>
        <dbReference type="ARBA" id="ARBA00022723"/>
    </source>
</evidence>
<dbReference type="SMART" id="SM00278">
    <property type="entry name" value="HhH1"/>
    <property type="match status" value="3"/>
</dbReference>
<evidence type="ECO:0000256" key="9">
    <source>
        <dbReference type="ARBA" id="ARBA00022842"/>
    </source>
</evidence>
<dbReference type="NCBIfam" id="NF005932">
    <property type="entry name" value="PRK07956.1"/>
    <property type="match status" value="1"/>
</dbReference>
<feature type="active site" description="N6-AMP-lysine intermediate" evidence="15">
    <location>
        <position position="112"/>
    </location>
</feature>
<dbReference type="GO" id="GO:0006281">
    <property type="term" value="P:DNA repair"/>
    <property type="evidence" value="ECO:0007669"/>
    <property type="project" value="UniProtKB-KW"/>
</dbReference>
<reference evidence="17 18" key="1">
    <citation type="submission" date="2015-09" db="EMBL/GenBank/DDBJ databases">
        <title>Genome sequence of Acetobacterium wieringae DSM 1911.</title>
        <authorList>
            <person name="Poehlein A."/>
            <person name="Bengelsdorf F.R."/>
            <person name="Schiel-Bengelsdorf B."/>
            <person name="Duerre P."/>
            <person name="Daniel R."/>
        </authorList>
    </citation>
    <scope>NUCLEOTIDE SEQUENCE [LARGE SCALE GENOMIC DNA]</scope>
    <source>
        <strain evidence="17 18">DSM 1911</strain>
    </source>
</reference>
<feature type="binding site" evidence="15">
    <location>
        <position position="133"/>
    </location>
    <ligand>
        <name>NAD(+)</name>
        <dbReference type="ChEBI" id="CHEBI:57540"/>
    </ligand>
</feature>
<dbReference type="STRING" id="52694.ACWI_22720"/>
<evidence type="ECO:0000256" key="5">
    <source>
        <dbReference type="ARBA" id="ARBA00022705"/>
    </source>
</evidence>
<dbReference type="OrthoDB" id="9759736at2"/>
<feature type="binding site" evidence="15">
    <location>
        <position position="306"/>
    </location>
    <ligand>
        <name>NAD(+)</name>
        <dbReference type="ChEBI" id="CHEBI:57540"/>
    </ligand>
</feature>
<evidence type="ECO:0000256" key="12">
    <source>
        <dbReference type="ARBA" id="ARBA00023211"/>
    </source>
</evidence>
<dbReference type="Gene3D" id="6.20.10.30">
    <property type="match status" value="1"/>
</dbReference>
<keyword evidence="9 15" id="KW-0460">Magnesium</keyword>
<dbReference type="PANTHER" id="PTHR23389:SF9">
    <property type="entry name" value="DNA LIGASE"/>
    <property type="match status" value="1"/>
</dbReference>
<keyword evidence="6 15" id="KW-0479">Metal-binding</keyword>
<feature type="binding site" evidence="15">
    <location>
        <position position="110"/>
    </location>
    <ligand>
        <name>NAD(+)</name>
        <dbReference type="ChEBI" id="CHEBI:57540"/>
    </ligand>
</feature>
<dbReference type="InterPro" id="IPR041663">
    <property type="entry name" value="DisA/LigA_HHH"/>
</dbReference>
<evidence type="ECO:0000256" key="13">
    <source>
        <dbReference type="ARBA" id="ARBA00034005"/>
    </source>
</evidence>
<evidence type="ECO:0000256" key="14">
    <source>
        <dbReference type="ARBA" id="ARBA00060881"/>
    </source>
</evidence>
<dbReference type="Pfam" id="PF03119">
    <property type="entry name" value="DNA_ligase_ZBD"/>
    <property type="match status" value="1"/>
</dbReference>
<evidence type="ECO:0000256" key="3">
    <source>
        <dbReference type="ARBA" id="ARBA00013308"/>
    </source>
</evidence>
<dbReference type="EMBL" id="LKEU01000033">
    <property type="protein sequence ID" value="OFV70067.1"/>
    <property type="molecule type" value="Genomic_DNA"/>
</dbReference>
<gene>
    <name evidence="15 17" type="primary">ligA</name>
    <name evidence="17" type="ORF">ACWI_22720</name>
</gene>
<dbReference type="Proteomes" id="UP000176244">
    <property type="component" value="Unassembled WGS sequence"/>
</dbReference>
<dbReference type="InterPro" id="IPR013840">
    <property type="entry name" value="DNAligase_N"/>
</dbReference>
<dbReference type="Gene3D" id="3.40.50.10190">
    <property type="entry name" value="BRCT domain"/>
    <property type="match status" value="1"/>
</dbReference>
<dbReference type="Gene3D" id="2.40.50.140">
    <property type="entry name" value="Nucleic acid-binding proteins"/>
    <property type="match status" value="1"/>
</dbReference>
<keyword evidence="5 15" id="KW-0235">DNA replication</keyword>
<evidence type="ECO:0000313" key="17">
    <source>
        <dbReference type="EMBL" id="OFV70067.1"/>
    </source>
</evidence>
<dbReference type="PANTHER" id="PTHR23389">
    <property type="entry name" value="CHROMOSOME TRANSMISSION FIDELITY FACTOR 18"/>
    <property type="match status" value="1"/>
</dbReference>
<dbReference type="EC" id="6.5.1.2" evidence="2 15"/>
<keyword evidence="4 15" id="KW-0436">Ligase</keyword>
<evidence type="ECO:0000256" key="8">
    <source>
        <dbReference type="ARBA" id="ARBA00022833"/>
    </source>
</evidence>
<dbReference type="FunFam" id="2.40.50.140:FF:000012">
    <property type="entry name" value="DNA ligase"/>
    <property type="match status" value="1"/>
</dbReference>
<dbReference type="HAMAP" id="MF_01588">
    <property type="entry name" value="DNA_ligase_A"/>
    <property type="match status" value="1"/>
</dbReference>
<evidence type="ECO:0000256" key="7">
    <source>
        <dbReference type="ARBA" id="ARBA00022763"/>
    </source>
</evidence>
<dbReference type="SMART" id="SM00292">
    <property type="entry name" value="BRCT"/>
    <property type="match status" value="1"/>
</dbReference>
<dbReference type="SUPFAM" id="SSF52113">
    <property type="entry name" value="BRCT domain"/>
    <property type="match status" value="1"/>
</dbReference>
<comment type="similarity">
    <text evidence="14 15">Belongs to the NAD-dependent DNA ligase family. LigA subfamily.</text>
</comment>
<dbReference type="GO" id="GO:0003677">
    <property type="term" value="F:DNA binding"/>
    <property type="evidence" value="ECO:0007669"/>
    <property type="project" value="InterPro"/>
</dbReference>